<evidence type="ECO:0000313" key="11">
    <source>
        <dbReference type="WBParaSite" id="ALUE_0002273801-mRNA-1"/>
    </source>
</evidence>
<organism evidence="10 11">
    <name type="scientific">Ascaris lumbricoides</name>
    <name type="common">Giant roundworm</name>
    <dbReference type="NCBI Taxonomy" id="6252"/>
    <lineage>
        <taxon>Eukaryota</taxon>
        <taxon>Metazoa</taxon>
        <taxon>Ecdysozoa</taxon>
        <taxon>Nematoda</taxon>
        <taxon>Chromadorea</taxon>
        <taxon>Rhabditida</taxon>
        <taxon>Spirurina</taxon>
        <taxon>Ascaridomorpha</taxon>
        <taxon>Ascaridoidea</taxon>
        <taxon>Ascarididae</taxon>
        <taxon>Ascaris</taxon>
    </lineage>
</organism>
<accession>A0A0M3IVG0</accession>
<proteinExistence type="predicted"/>
<dbReference type="InterPro" id="IPR013099">
    <property type="entry name" value="K_chnl_dom"/>
</dbReference>
<protein>
    <submittedName>
        <fullName evidence="11">Ion_trans_2 domain-containing protein</fullName>
    </submittedName>
</protein>
<evidence type="ECO:0000256" key="1">
    <source>
        <dbReference type="ARBA" id="ARBA00004141"/>
    </source>
</evidence>
<sequence length="195" mass="22042">MRDVTLPMTISVPILLLYMIICALVVQYYDETEDIRTGLDFKNSFYFAFISLSTIGLGDIMPNNLQCSPLVALLFLCGLSLVSMVNASAYSRMEDGFHFAVRRAEGALERIYNERRTHRGHKILKCSPLVALLFLCGLSLVSMVNASAYSRMEDGFHFAVRRAEGALERIYNERRTHRGHTILKVKLIVMLLKGS</sequence>
<feature type="transmembrane region" description="Helical" evidence="8">
    <location>
        <begin position="129"/>
        <end position="149"/>
    </location>
</feature>
<evidence type="ECO:0000256" key="7">
    <source>
        <dbReference type="ARBA" id="ARBA00023303"/>
    </source>
</evidence>
<keyword evidence="4 8" id="KW-1133">Transmembrane helix</keyword>
<dbReference type="WBParaSite" id="ALUE_0002273801-mRNA-1">
    <property type="protein sequence ID" value="ALUE_0002273801-mRNA-1"/>
    <property type="gene ID" value="ALUE_0002273801"/>
</dbReference>
<dbReference type="GO" id="GO:0005886">
    <property type="term" value="C:plasma membrane"/>
    <property type="evidence" value="ECO:0007669"/>
    <property type="project" value="TreeGrafter"/>
</dbReference>
<keyword evidence="3 8" id="KW-0812">Transmembrane</keyword>
<name>A0A0M3IVG0_ASCLU</name>
<evidence type="ECO:0000256" key="8">
    <source>
        <dbReference type="SAM" id="Phobius"/>
    </source>
</evidence>
<dbReference type="Pfam" id="PF07885">
    <property type="entry name" value="Ion_trans_2"/>
    <property type="match status" value="1"/>
</dbReference>
<keyword evidence="5" id="KW-0406">Ion transport</keyword>
<feature type="transmembrane region" description="Helical" evidence="8">
    <location>
        <begin position="6"/>
        <end position="29"/>
    </location>
</feature>
<evidence type="ECO:0000313" key="10">
    <source>
        <dbReference type="Proteomes" id="UP000036681"/>
    </source>
</evidence>
<dbReference type="InterPro" id="IPR003280">
    <property type="entry name" value="2pore_dom_K_chnl"/>
</dbReference>
<evidence type="ECO:0000256" key="4">
    <source>
        <dbReference type="ARBA" id="ARBA00022989"/>
    </source>
</evidence>
<dbReference type="GO" id="GO:0015271">
    <property type="term" value="F:outward rectifier potassium channel activity"/>
    <property type="evidence" value="ECO:0007669"/>
    <property type="project" value="TreeGrafter"/>
</dbReference>
<evidence type="ECO:0000256" key="3">
    <source>
        <dbReference type="ARBA" id="ARBA00022692"/>
    </source>
</evidence>
<dbReference type="GO" id="GO:0030322">
    <property type="term" value="P:stabilization of membrane potential"/>
    <property type="evidence" value="ECO:0007669"/>
    <property type="project" value="TreeGrafter"/>
</dbReference>
<dbReference type="AlphaFoldDB" id="A0A0M3IVG0"/>
<dbReference type="PANTHER" id="PTHR11003:SF66">
    <property type="entry name" value="POTASSIUM CHANNEL DOMAIN-CONTAINING PROTEIN"/>
    <property type="match status" value="1"/>
</dbReference>
<keyword evidence="6 8" id="KW-0472">Membrane</keyword>
<reference evidence="11" key="1">
    <citation type="submission" date="2017-02" db="UniProtKB">
        <authorList>
            <consortium name="WormBaseParasite"/>
        </authorList>
    </citation>
    <scope>IDENTIFICATION</scope>
</reference>
<dbReference type="Proteomes" id="UP000036681">
    <property type="component" value="Unplaced"/>
</dbReference>
<feature type="transmembrane region" description="Helical" evidence="8">
    <location>
        <begin position="41"/>
        <end position="58"/>
    </location>
</feature>
<evidence type="ECO:0000259" key="9">
    <source>
        <dbReference type="Pfam" id="PF07885"/>
    </source>
</evidence>
<dbReference type="Gene3D" id="1.10.287.70">
    <property type="match status" value="1"/>
</dbReference>
<feature type="transmembrane region" description="Helical" evidence="8">
    <location>
        <begin position="70"/>
        <end position="90"/>
    </location>
</feature>
<dbReference type="PANTHER" id="PTHR11003">
    <property type="entry name" value="POTASSIUM CHANNEL, SUBFAMILY K"/>
    <property type="match status" value="1"/>
</dbReference>
<keyword evidence="7" id="KW-0407">Ion channel</keyword>
<feature type="domain" description="Potassium channel" evidence="9">
    <location>
        <begin position="15"/>
        <end position="88"/>
    </location>
</feature>
<evidence type="ECO:0000256" key="2">
    <source>
        <dbReference type="ARBA" id="ARBA00022448"/>
    </source>
</evidence>
<comment type="subcellular location">
    <subcellularLocation>
        <location evidence="1">Membrane</location>
        <topology evidence="1">Multi-pass membrane protein</topology>
    </subcellularLocation>
</comment>
<evidence type="ECO:0000256" key="6">
    <source>
        <dbReference type="ARBA" id="ARBA00023136"/>
    </source>
</evidence>
<keyword evidence="10" id="KW-1185">Reference proteome</keyword>
<dbReference type="SUPFAM" id="SSF81324">
    <property type="entry name" value="Voltage-gated potassium channels"/>
    <property type="match status" value="1"/>
</dbReference>
<keyword evidence="2" id="KW-0813">Transport</keyword>
<evidence type="ECO:0000256" key="5">
    <source>
        <dbReference type="ARBA" id="ARBA00023065"/>
    </source>
</evidence>
<dbReference type="GO" id="GO:0022841">
    <property type="term" value="F:potassium ion leak channel activity"/>
    <property type="evidence" value="ECO:0007669"/>
    <property type="project" value="TreeGrafter"/>
</dbReference>